<evidence type="ECO:0000256" key="1">
    <source>
        <dbReference type="SAM" id="MobiDB-lite"/>
    </source>
</evidence>
<feature type="region of interest" description="Disordered" evidence="1">
    <location>
        <begin position="1"/>
        <end position="23"/>
    </location>
</feature>
<dbReference type="InterPro" id="IPR037165">
    <property type="entry name" value="AldOxase/xan_DH_Mopterin-bd_sf"/>
</dbReference>
<dbReference type="Pfam" id="PF01315">
    <property type="entry name" value="Ald_Xan_dh_C"/>
    <property type="match status" value="1"/>
</dbReference>
<dbReference type="AlphaFoldDB" id="A0A328B632"/>
<comment type="caution">
    <text evidence="3">The sequence shown here is derived from an EMBL/GenBank/DDBJ whole genome shotgun (WGS) entry which is preliminary data.</text>
</comment>
<evidence type="ECO:0000259" key="2">
    <source>
        <dbReference type="SMART" id="SM01008"/>
    </source>
</evidence>
<dbReference type="RefSeq" id="WP_111458688.1">
    <property type="nucleotide sequence ID" value="NZ_QFYP01000001.1"/>
</dbReference>
<dbReference type="InterPro" id="IPR008274">
    <property type="entry name" value="AldOxase/xan_DH_MoCoBD1"/>
</dbReference>
<reference evidence="4" key="1">
    <citation type="submission" date="2018-05" db="EMBL/GenBank/DDBJ databases">
        <authorList>
            <person name="Li X."/>
        </authorList>
    </citation>
    <scope>NUCLEOTIDE SEQUENCE [LARGE SCALE GENOMIC DNA]</scope>
    <source>
        <strain evidence="4">HKS-05</strain>
    </source>
</reference>
<proteinExistence type="predicted"/>
<dbReference type="InterPro" id="IPR016208">
    <property type="entry name" value="Ald_Oxase/xanthine_DH-like"/>
</dbReference>
<dbReference type="Gene3D" id="3.30.365.10">
    <property type="entry name" value="Aldehyde oxidase/xanthine dehydrogenase, molybdopterin binding domain"/>
    <property type="match status" value="4"/>
</dbReference>
<feature type="domain" description="Aldehyde oxidase/xanthine dehydrogenase a/b hammerhead" evidence="2">
    <location>
        <begin position="34"/>
        <end position="149"/>
    </location>
</feature>
<accession>A0A328B632</accession>
<dbReference type="InterPro" id="IPR000674">
    <property type="entry name" value="Ald_Oxase/Xan_DH_a/b"/>
</dbReference>
<dbReference type="SUPFAM" id="SSF56003">
    <property type="entry name" value="Molybdenum cofactor-binding domain"/>
    <property type="match status" value="1"/>
</dbReference>
<dbReference type="Pfam" id="PF20256">
    <property type="entry name" value="MoCoBD_2"/>
    <property type="match status" value="1"/>
</dbReference>
<dbReference type="PANTHER" id="PTHR11908:SF123">
    <property type="entry name" value="ALDEHYDE OXIDOREDUCTASE MOLYBDENUM-BINDING SUBUNIT PAOC"/>
    <property type="match status" value="1"/>
</dbReference>
<dbReference type="EMBL" id="QFYP01000001">
    <property type="protein sequence ID" value="RAK61396.1"/>
    <property type="molecule type" value="Genomic_DNA"/>
</dbReference>
<dbReference type="Pfam" id="PF02738">
    <property type="entry name" value="MoCoBD_1"/>
    <property type="match status" value="1"/>
</dbReference>
<evidence type="ECO:0000313" key="3">
    <source>
        <dbReference type="EMBL" id="RAK61396.1"/>
    </source>
</evidence>
<gene>
    <name evidence="3" type="ORF">DJ021_17095</name>
</gene>
<organism evidence="3 4">
    <name type="scientific">Phenylobacterium hankyongense</name>
    <dbReference type="NCBI Taxonomy" id="1813876"/>
    <lineage>
        <taxon>Bacteria</taxon>
        <taxon>Pseudomonadati</taxon>
        <taxon>Pseudomonadota</taxon>
        <taxon>Alphaproteobacteria</taxon>
        <taxon>Caulobacterales</taxon>
        <taxon>Caulobacteraceae</taxon>
        <taxon>Phenylobacterium</taxon>
    </lineage>
</organism>
<dbReference type="SUPFAM" id="SSF54665">
    <property type="entry name" value="CO dehydrogenase molybdoprotein N-domain-like"/>
    <property type="match status" value="1"/>
</dbReference>
<keyword evidence="4" id="KW-1185">Reference proteome</keyword>
<sequence length="743" mass="79677">MEFKAPIPDTPLDHRRNPVLGKPIDRVDGRLKVTGRATYAAEYAGQGKVAYGYVLPSAIAKGRIAAIDTAAAERAPGVLAVLTYKNASPPQGQGKRSPDGPIAAKKAVPQLADPRIDHYGQPVALVVAETFEQARSASRLIQPVYDRTPPASELKPHLAQAIKPEEREPDSAVGDVDAAFAAAPVKLDVTYTTPPQSQAMMEPHATIAAWEGDKLTLHTSHQMISHGIGSVAATLNMRKENVRMVSRFVGGGFGGKLDVWPDCILAALASRKLGGRPVKVVLARPQMFEMTGHRPQTLQRLKLGAERDGRLTAIAHDTWCDNNPNETFYETAAMATRSLYAAPNRRTSHRLVHLDIPVGCSMRAPGEAVGLLALECAMDELAEKLDLDPIELRVRNEPKEDPEKHVPYSTRQLIPCMREGARRIGWERRKARPGDVRDGRWQVGLGMAAATRNVILQPSSCRITLNPDGTATARMAMTDIGTGTYTIMTQVAADMLGLPIDKVSVLMGDTDFPHAAGSGGSFGANSAGSALYAACEVLREKLAQAAGVDPAQARLEDGRLVAGNVSKTLVQLAAGQPVEAAAEFKPGDLTEQYAQQSYGAHFVEAAVDMDTGEIRVRRMVSVVTAGRILNEKTARSQCLGGMTMGLGAALTEELVMDPRFTSYVNHDLAEYHVPVNADVADLEVIFLPELDDKASPLKSKGLGELGICGVGAAVANAVYNACGVRIRDYPLTLDKVMAGRRPA</sequence>
<dbReference type="OrthoDB" id="8428274at2"/>
<dbReference type="InterPro" id="IPR036856">
    <property type="entry name" value="Ald_Oxase/Xan_DH_a/b_sf"/>
</dbReference>
<dbReference type="PANTHER" id="PTHR11908">
    <property type="entry name" value="XANTHINE DEHYDROGENASE"/>
    <property type="match status" value="1"/>
</dbReference>
<dbReference type="SMART" id="SM01008">
    <property type="entry name" value="Ald_Xan_dh_C"/>
    <property type="match status" value="1"/>
</dbReference>
<protein>
    <submittedName>
        <fullName evidence="3">Xanthine dehydrogenase family protein molybdopterin-binding subunit</fullName>
    </submittedName>
</protein>
<dbReference type="GO" id="GO:0016491">
    <property type="term" value="F:oxidoreductase activity"/>
    <property type="evidence" value="ECO:0007669"/>
    <property type="project" value="InterPro"/>
</dbReference>
<dbReference type="InterPro" id="IPR046867">
    <property type="entry name" value="AldOxase/xan_DH_MoCoBD2"/>
</dbReference>
<evidence type="ECO:0000313" key="4">
    <source>
        <dbReference type="Proteomes" id="UP000249842"/>
    </source>
</evidence>
<dbReference type="Proteomes" id="UP000249842">
    <property type="component" value="Unassembled WGS sequence"/>
</dbReference>
<name>A0A328B632_9CAUL</name>
<dbReference type="GO" id="GO:0005506">
    <property type="term" value="F:iron ion binding"/>
    <property type="evidence" value="ECO:0007669"/>
    <property type="project" value="InterPro"/>
</dbReference>
<dbReference type="Gene3D" id="3.90.1170.50">
    <property type="entry name" value="Aldehyde oxidase/xanthine dehydrogenase, a/b hammerhead"/>
    <property type="match status" value="1"/>
</dbReference>